<dbReference type="PRINTS" id="PR00455">
    <property type="entry name" value="HTHTETR"/>
</dbReference>
<dbReference type="InterPro" id="IPR036271">
    <property type="entry name" value="Tet_transcr_reg_TetR-rel_C_sf"/>
</dbReference>
<dbReference type="SUPFAM" id="SSF46689">
    <property type="entry name" value="Homeodomain-like"/>
    <property type="match status" value="1"/>
</dbReference>
<evidence type="ECO:0000256" key="5">
    <source>
        <dbReference type="SAM" id="MobiDB-lite"/>
    </source>
</evidence>
<dbReference type="Gene3D" id="1.10.357.10">
    <property type="entry name" value="Tetracycline Repressor, domain 2"/>
    <property type="match status" value="1"/>
</dbReference>
<feature type="DNA-binding region" description="H-T-H motif" evidence="4">
    <location>
        <begin position="36"/>
        <end position="55"/>
    </location>
</feature>
<sequence length="250" mass="26439">MARSAEHNRRARERSRQSIIEAAIDVFAERGVDGATISDITRRAGVAQGLVNYYFGGKDQLVAAVIDLWFDALVGIARVRGTADERLTAVIDSALAMTAVALPLQRVVLAIQQQPSTRRMFAESEARHADAVTAAEDAVREIFRERGAADPAVEEIMLRSLLEGILGKCIVYGDSYPLESARGWVHRLYGLPEPTSPLPLALLPLGEGAGVSAATIPPSESEAAAPGAAASDAASAESGSADEPRPRTAP</sequence>
<evidence type="ECO:0000313" key="8">
    <source>
        <dbReference type="Proteomes" id="UP001199642"/>
    </source>
</evidence>
<dbReference type="Proteomes" id="UP001199642">
    <property type="component" value="Chromosome"/>
</dbReference>
<dbReference type="InterPro" id="IPR050109">
    <property type="entry name" value="HTH-type_TetR-like_transc_reg"/>
</dbReference>
<feature type="domain" description="HTH tetR-type" evidence="6">
    <location>
        <begin position="13"/>
        <end position="73"/>
    </location>
</feature>
<dbReference type="PROSITE" id="PS01081">
    <property type="entry name" value="HTH_TETR_1"/>
    <property type="match status" value="1"/>
</dbReference>
<dbReference type="RefSeq" id="WP_231819244.1">
    <property type="nucleotide sequence ID" value="NZ_CP082781.1"/>
</dbReference>
<evidence type="ECO:0000256" key="2">
    <source>
        <dbReference type="ARBA" id="ARBA00023125"/>
    </source>
</evidence>
<feature type="compositionally biased region" description="Low complexity" evidence="5">
    <location>
        <begin position="212"/>
        <end position="241"/>
    </location>
</feature>
<dbReference type="Pfam" id="PF00440">
    <property type="entry name" value="TetR_N"/>
    <property type="match status" value="1"/>
</dbReference>
<evidence type="ECO:0000313" key="7">
    <source>
        <dbReference type="EMBL" id="UGS25364.1"/>
    </source>
</evidence>
<keyword evidence="8" id="KW-1185">Reference proteome</keyword>
<evidence type="ECO:0000256" key="4">
    <source>
        <dbReference type="PROSITE-ProRule" id="PRU00335"/>
    </source>
</evidence>
<reference evidence="7 8" key="1">
    <citation type="submission" date="2023-01" db="EMBL/GenBank/DDBJ databases">
        <title>Characterization of estradiol degrading bacteria Microbacterium sp. MZT7 and reveal degrading genes through genome analysis.</title>
        <authorList>
            <person name="Hao P."/>
            <person name="Gao Y."/>
        </authorList>
    </citation>
    <scope>NUCLEOTIDE SEQUENCE [LARGE SCALE GENOMIC DNA]</scope>
    <source>
        <strain evidence="7 8">MZT7</strain>
    </source>
</reference>
<keyword evidence="1" id="KW-0805">Transcription regulation</keyword>
<dbReference type="PANTHER" id="PTHR30055:SF234">
    <property type="entry name" value="HTH-TYPE TRANSCRIPTIONAL REGULATOR BETI"/>
    <property type="match status" value="1"/>
</dbReference>
<dbReference type="InterPro" id="IPR023772">
    <property type="entry name" value="DNA-bd_HTH_TetR-type_CS"/>
</dbReference>
<dbReference type="EMBL" id="CP082781">
    <property type="protein sequence ID" value="UGS25364.1"/>
    <property type="molecule type" value="Genomic_DNA"/>
</dbReference>
<keyword evidence="2 4" id="KW-0238">DNA-binding</keyword>
<dbReference type="InterPro" id="IPR001647">
    <property type="entry name" value="HTH_TetR"/>
</dbReference>
<evidence type="ECO:0000256" key="1">
    <source>
        <dbReference type="ARBA" id="ARBA00023015"/>
    </source>
</evidence>
<name>A0ABY3RNH5_9MICO</name>
<accession>A0ABY3RNH5</accession>
<feature type="region of interest" description="Disordered" evidence="5">
    <location>
        <begin position="211"/>
        <end position="250"/>
    </location>
</feature>
<dbReference type="PROSITE" id="PS50977">
    <property type="entry name" value="HTH_TETR_2"/>
    <property type="match status" value="1"/>
</dbReference>
<protein>
    <submittedName>
        <fullName evidence="7">TetR family transcriptional regulator</fullName>
    </submittedName>
</protein>
<gene>
    <name evidence="7" type="ORF">K8F61_11795</name>
</gene>
<evidence type="ECO:0000259" key="6">
    <source>
        <dbReference type="PROSITE" id="PS50977"/>
    </source>
</evidence>
<dbReference type="InterPro" id="IPR009057">
    <property type="entry name" value="Homeodomain-like_sf"/>
</dbReference>
<dbReference type="SUPFAM" id="SSF48498">
    <property type="entry name" value="Tetracyclin repressor-like, C-terminal domain"/>
    <property type="match status" value="1"/>
</dbReference>
<keyword evidence="3" id="KW-0804">Transcription</keyword>
<dbReference type="PANTHER" id="PTHR30055">
    <property type="entry name" value="HTH-TYPE TRANSCRIPTIONAL REGULATOR RUTR"/>
    <property type="match status" value="1"/>
</dbReference>
<organism evidence="7 8">
    <name type="scientific">Microbacterium resistens</name>
    <dbReference type="NCBI Taxonomy" id="156977"/>
    <lineage>
        <taxon>Bacteria</taxon>
        <taxon>Bacillati</taxon>
        <taxon>Actinomycetota</taxon>
        <taxon>Actinomycetes</taxon>
        <taxon>Micrococcales</taxon>
        <taxon>Microbacteriaceae</taxon>
        <taxon>Microbacterium</taxon>
    </lineage>
</organism>
<evidence type="ECO:0000256" key="3">
    <source>
        <dbReference type="ARBA" id="ARBA00023163"/>
    </source>
</evidence>
<proteinExistence type="predicted"/>